<evidence type="ECO:0000313" key="2">
    <source>
        <dbReference type="Proteomes" id="UP000076842"/>
    </source>
</evidence>
<dbReference type="InParanoid" id="A0A165F329"/>
<dbReference type="OrthoDB" id="3213671at2759"/>
<dbReference type="Proteomes" id="UP000076842">
    <property type="component" value="Unassembled WGS sequence"/>
</dbReference>
<keyword evidence="2" id="KW-1185">Reference proteome</keyword>
<name>A0A165F329_9BASI</name>
<gene>
    <name evidence="1" type="ORF">CALCODRAFT_497772</name>
</gene>
<reference evidence="1 2" key="1">
    <citation type="journal article" date="2016" name="Mol. Biol. Evol.">
        <title>Comparative Genomics of Early-Diverging Mushroom-Forming Fungi Provides Insights into the Origins of Lignocellulose Decay Capabilities.</title>
        <authorList>
            <person name="Nagy L.G."/>
            <person name="Riley R."/>
            <person name="Tritt A."/>
            <person name="Adam C."/>
            <person name="Daum C."/>
            <person name="Floudas D."/>
            <person name="Sun H."/>
            <person name="Yadav J.S."/>
            <person name="Pangilinan J."/>
            <person name="Larsson K.H."/>
            <person name="Matsuura K."/>
            <person name="Barry K."/>
            <person name="Labutti K."/>
            <person name="Kuo R."/>
            <person name="Ohm R.A."/>
            <person name="Bhattacharya S.S."/>
            <person name="Shirouzu T."/>
            <person name="Yoshinaga Y."/>
            <person name="Martin F.M."/>
            <person name="Grigoriev I.V."/>
            <person name="Hibbett D.S."/>
        </authorList>
    </citation>
    <scope>NUCLEOTIDE SEQUENCE [LARGE SCALE GENOMIC DNA]</scope>
    <source>
        <strain evidence="1 2">HHB12733</strain>
    </source>
</reference>
<protein>
    <submittedName>
        <fullName evidence="1">Uncharacterized protein</fullName>
    </submittedName>
</protein>
<evidence type="ECO:0000313" key="1">
    <source>
        <dbReference type="EMBL" id="KZT56084.1"/>
    </source>
</evidence>
<dbReference type="EMBL" id="KV423983">
    <property type="protein sequence ID" value="KZT56084.1"/>
    <property type="molecule type" value="Genomic_DNA"/>
</dbReference>
<organism evidence="1 2">
    <name type="scientific">Calocera cornea HHB12733</name>
    <dbReference type="NCBI Taxonomy" id="1353952"/>
    <lineage>
        <taxon>Eukaryota</taxon>
        <taxon>Fungi</taxon>
        <taxon>Dikarya</taxon>
        <taxon>Basidiomycota</taxon>
        <taxon>Agaricomycotina</taxon>
        <taxon>Dacrymycetes</taxon>
        <taxon>Dacrymycetales</taxon>
        <taxon>Dacrymycetaceae</taxon>
        <taxon>Calocera</taxon>
    </lineage>
</organism>
<sequence length="181" mass="20879">MLTVEEMRMVGFEEHESMLALHRPLMFDMCCKSMNAKLDIVLEHKPSMISCIIIQDKYAEPSMSAMPQAVAYACAVFQYNNAQRLRHGKLPLKEATIPFATMRGLKPAFYTMTVTADLNEALMAGTILEHETKIRRCLTNWQEGSRDFREESPARAFRRKVFKNMDAFRLLAIDLRAPWEL</sequence>
<dbReference type="AlphaFoldDB" id="A0A165F329"/>
<accession>A0A165F329</accession>
<proteinExistence type="predicted"/>